<evidence type="ECO:0000256" key="1">
    <source>
        <dbReference type="SAM" id="MobiDB-lite"/>
    </source>
</evidence>
<evidence type="ECO:0000313" key="4">
    <source>
        <dbReference type="Proteomes" id="UP000279236"/>
    </source>
</evidence>
<dbReference type="AlphaFoldDB" id="A0A427XWU1"/>
<feature type="domain" description="Alpha/beta hydrolase fold-3" evidence="2">
    <location>
        <begin position="252"/>
        <end position="373"/>
    </location>
</feature>
<dbReference type="STRING" id="105984.A0A427XWU1"/>
<dbReference type="GO" id="GO:0004806">
    <property type="term" value="F:triacylglycerol lipase activity"/>
    <property type="evidence" value="ECO:0007669"/>
    <property type="project" value="TreeGrafter"/>
</dbReference>
<organism evidence="3 4">
    <name type="scientific">Apiotrichum porosum</name>
    <dbReference type="NCBI Taxonomy" id="105984"/>
    <lineage>
        <taxon>Eukaryota</taxon>
        <taxon>Fungi</taxon>
        <taxon>Dikarya</taxon>
        <taxon>Basidiomycota</taxon>
        <taxon>Agaricomycotina</taxon>
        <taxon>Tremellomycetes</taxon>
        <taxon>Trichosporonales</taxon>
        <taxon>Trichosporonaceae</taxon>
        <taxon>Apiotrichum</taxon>
    </lineage>
</organism>
<dbReference type="SUPFAM" id="SSF53474">
    <property type="entry name" value="alpha/beta-Hydrolases"/>
    <property type="match status" value="1"/>
</dbReference>
<feature type="region of interest" description="Disordered" evidence="1">
    <location>
        <begin position="784"/>
        <end position="886"/>
    </location>
</feature>
<name>A0A427XWU1_9TREE</name>
<feature type="compositionally biased region" description="Basic residues" evidence="1">
    <location>
        <begin position="415"/>
        <end position="425"/>
    </location>
</feature>
<evidence type="ECO:0000259" key="2">
    <source>
        <dbReference type="Pfam" id="PF07859"/>
    </source>
</evidence>
<feature type="region of interest" description="Disordered" evidence="1">
    <location>
        <begin position="654"/>
        <end position="683"/>
    </location>
</feature>
<evidence type="ECO:0000313" key="3">
    <source>
        <dbReference type="EMBL" id="RSH83339.1"/>
    </source>
</evidence>
<dbReference type="GeneID" id="39591560"/>
<gene>
    <name evidence="3" type="ORF">EHS24_007017</name>
</gene>
<dbReference type="RefSeq" id="XP_028477291.1">
    <property type="nucleotide sequence ID" value="XM_028622399.1"/>
</dbReference>
<feature type="domain" description="Alpha/beta hydrolase fold-3" evidence="2">
    <location>
        <begin position="579"/>
        <end position="655"/>
    </location>
</feature>
<dbReference type="PANTHER" id="PTHR23025:SF3">
    <property type="entry name" value="HORMONE-SENSITIVE LIPASE"/>
    <property type="match status" value="1"/>
</dbReference>
<dbReference type="GO" id="GO:0005829">
    <property type="term" value="C:cytosol"/>
    <property type="evidence" value="ECO:0007669"/>
    <property type="project" value="TreeGrafter"/>
</dbReference>
<dbReference type="OrthoDB" id="5570009at2759"/>
<dbReference type="InterPro" id="IPR013094">
    <property type="entry name" value="AB_hydrolase_3"/>
</dbReference>
<proteinExistence type="predicted"/>
<dbReference type="InterPro" id="IPR029058">
    <property type="entry name" value="AB_hydrolase_fold"/>
</dbReference>
<accession>A0A427XWU1</accession>
<feature type="compositionally biased region" description="Polar residues" evidence="1">
    <location>
        <begin position="439"/>
        <end position="456"/>
    </location>
</feature>
<comment type="caution">
    <text evidence="3">The sequence shown here is derived from an EMBL/GenBank/DDBJ whole genome shotgun (WGS) entry which is preliminary data.</text>
</comment>
<dbReference type="PANTHER" id="PTHR23025">
    <property type="entry name" value="TRIACYLGLYCEROL LIPASE"/>
    <property type="match status" value="1"/>
</dbReference>
<dbReference type="Proteomes" id="UP000279236">
    <property type="component" value="Unassembled WGS sequence"/>
</dbReference>
<dbReference type="GO" id="GO:0019433">
    <property type="term" value="P:triglyceride catabolic process"/>
    <property type="evidence" value="ECO:0007669"/>
    <property type="project" value="TreeGrafter"/>
</dbReference>
<sequence length="1008" mass="110796">MIDQLLGRPSPTVRTSETYLVLFFWIWRLYKGSAVRVQSGRRHNVQRYNLAAVTRNQAWWRRVWSFLVARDSGKSWMTSINHRLKHFTPYQLVVGTFTLMYAFRHLDDLLGVAAPDPMAGMYSRSFYRATWINTALDAGFASAMAVRPKWAKDIMSLVFAAYYLIFAEQGDEVLRRWRALCSVEMLRTTWEKTNNPYIRFLTRPGRASLQVVRNVSIARPSTSSRAKLPPVAGLLLFNGSEAELAKATELIVDFPGGGFVAMGPECHEERLRIWAKRTGKPVLSINYGKAPEYPYPWAIEEGIDAYRTITDSKGDVLGIKSGKLRVVLTGDSAGGNICTTIMNRILEHHKHIDRPVAMILAYPALDFNYTSWMTPANLKVLKTEQSETHIPGLALGKDHLAHKSPLSVVDDVGKRPRRPPAKSRKSWADSITGKFGITMTPTNGRNRPSRARSTPGSPVMHTHGLPRSMSKRGSGWFASHGEMTDSSAGGMSDSEDSETDDEQHHGNDRRSEAEKSLAERVKTPGVHADERFTEGILAQSPVAIVNEEEAVPVKVPMPVAKARKAPIGSRLTMTSRVGYFQDRIITPSMMRAMAILYIGPQACPDFETDYYISPILSPSKNLAYFPPVYLISGERDPFVDDTVLFAGRLREAKRTRRSEAESKSTKSGAPAPPNRPSKFGENLRLTTGAPAAPAAATDGKATIPDHIVRETDDDWVQMRIIEGWGHGFMQMTTLMREVESVLIEMADWIDESFERDTLLQKEDEDIKAVHAAARAAFTPEGPVQITVQDPMPSPLRSRHVKPAREYKQNPTGKALGGADLGGMSGLDDDNDGMISFTPKSKRRTPPSSQFIPVPRRSSRDSLTRNNSVPRFDDDSGSSGETMSVSTPTDAFSLLPVAPPRGGGTFAFFGSRPVIAGPKPTVKSAATALYGPQGRKVPDSSGMSGKAPNPLVAAAVASAARAASPALAAAGLVPQSVQNVSQAELMRRRRQEMVAGMGETHSVQGSDRE</sequence>
<dbReference type="Gene3D" id="3.40.50.1820">
    <property type="entry name" value="alpha/beta hydrolase"/>
    <property type="match status" value="2"/>
</dbReference>
<feature type="compositionally biased region" description="Polar residues" evidence="1">
    <location>
        <begin position="876"/>
        <end position="886"/>
    </location>
</feature>
<dbReference type="EMBL" id="RSCE01000004">
    <property type="protein sequence ID" value="RSH83339.1"/>
    <property type="molecule type" value="Genomic_DNA"/>
</dbReference>
<feature type="compositionally biased region" description="Basic and acidic residues" evidence="1">
    <location>
        <begin position="654"/>
        <end position="664"/>
    </location>
</feature>
<protein>
    <recommendedName>
        <fullName evidence="2">Alpha/beta hydrolase fold-3 domain-containing protein</fullName>
    </recommendedName>
</protein>
<dbReference type="GO" id="GO:0004771">
    <property type="term" value="F:sterol ester esterase activity"/>
    <property type="evidence" value="ECO:0007669"/>
    <property type="project" value="TreeGrafter"/>
</dbReference>
<reference evidence="3 4" key="1">
    <citation type="submission" date="2018-11" db="EMBL/GenBank/DDBJ databases">
        <title>Genome sequence of Apiotrichum porosum DSM 27194.</title>
        <authorList>
            <person name="Aliyu H."/>
            <person name="Gorte O."/>
            <person name="Ochsenreither K."/>
        </authorList>
    </citation>
    <scope>NUCLEOTIDE SEQUENCE [LARGE SCALE GENOMIC DNA]</scope>
    <source>
        <strain evidence="3 4">DSM 27194</strain>
    </source>
</reference>
<dbReference type="Pfam" id="PF07859">
    <property type="entry name" value="Abhydrolase_3"/>
    <property type="match status" value="2"/>
</dbReference>
<feature type="region of interest" description="Disordered" evidence="1">
    <location>
        <begin position="405"/>
        <end position="528"/>
    </location>
</feature>
<keyword evidence="4" id="KW-1185">Reference proteome</keyword>
<feature type="compositionally biased region" description="Gly residues" evidence="1">
    <location>
        <begin position="814"/>
        <end position="824"/>
    </location>
</feature>
<feature type="compositionally biased region" description="Basic and acidic residues" evidence="1">
    <location>
        <begin position="502"/>
        <end position="528"/>
    </location>
</feature>